<evidence type="ECO:0000256" key="2">
    <source>
        <dbReference type="SAM" id="SignalP"/>
    </source>
</evidence>
<feature type="signal peptide" evidence="2">
    <location>
        <begin position="1"/>
        <end position="19"/>
    </location>
</feature>
<dbReference type="Pfam" id="PF04314">
    <property type="entry name" value="PCuAC"/>
    <property type="match status" value="1"/>
</dbReference>
<dbReference type="InterPro" id="IPR036182">
    <property type="entry name" value="PCuAC_sf"/>
</dbReference>
<evidence type="ECO:0000313" key="3">
    <source>
        <dbReference type="EMBL" id="QWQ35808.1"/>
    </source>
</evidence>
<dbReference type="InterPro" id="IPR058248">
    <property type="entry name" value="Lxx211020-like"/>
</dbReference>
<keyword evidence="2" id="KW-0732">Signal</keyword>
<keyword evidence="4" id="KW-1185">Reference proteome</keyword>
<dbReference type="RefSeq" id="WP_207347792.1">
    <property type="nucleotide sequence ID" value="NZ_CP076456.1"/>
</dbReference>
<proteinExistence type="predicted"/>
<organism evidence="3 4">
    <name type="scientific">Arthrobacter sunyaminii</name>
    <dbReference type="NCBI Taxonomy" id="2816859"/>
    <lineage>
        <taxon>Bacteria</taxon>
        <taxon>Bacillati</taxon>
        <taxon>Actinomycetota</taxon>
        <taxon>Actinomycetes</taxon>
        <taxon>Micrococcales</taxon>
        <taxon>Micrococcaceae</taxon>
        <taxon>Arthrobacter</taxon>
    </lineage>
</organism>
<dbReference type="Proteomes" id="UP000680588">
    <property type="component" value="Chromosome"/>
</dbReference>
<name>A0A975PEC7_9MICC</name>
<dbReference type="InterPro" id="IPR007410">
    <property type="entry name" value="LpqE-like"/>
</dbReference>
<dbReference type="PROSITE" id="PS51257">
    <property type="entry name" value="PROKAR_LIPOPROTEIN"/>
    <property type="match status" value="1"/>
</dbReference>
<dbReference type="EMBL" id="CP076456">
    <property type="protein sequence ID" value="QWQ35808.1"/>
    <property type="molecule type" value="Genomic_DNA"/>
</dbReference>
<dbReference type="PANTHER" id="PTHR36302:SF1">
    <property type="entry name" value="COPPER CHAPERONE PCU(A)C"/>
    <property type="match status" value="1"/>
</dbReference>
<reference evidence="3" key="1">
    <citation type="submission" date="2021-06" db="EMBL/GenBank/DDBJ databases">
        <title>Novel species in genus Arthrobacter.</title>
        <authorList>
            <person name="Zhang G."/>
        </authorList>
    </citation>
    <scope>NUCLEOTIDE SEQUENCE</scope>
    <source>
        <strain evidence="3">Zg-ZUI122</strain>
    </source>
</reference>
<dbReference type="Gene3D" id="2.60.40.1890">
    <property type="entry name" value="PCu(A)C copper chaperone"/>
    <property type="match status" value="1"/>
</dbReference>
<dbReference type="KEGG" id="asun:KG104_15300"/>
<dbReference type="PANTHER" id="PTHR36302">
    <property type="entry name" value="BLR7088 PROTEIN"/>
    <property type="match status" value="1"/>
</dbReference>
<protein>
    <submittedName>
        <fullName evidence="3">Copper chaperone PCu(A)C</fullName>
    </submittedName>
</protein>
<accession>A0A975PEC7</accession>
<evidence type="ECO:0000313" key="4">
    <source>
        <dbReference type="Proteomes" id="UP000680588"/>
    </source>
</evidence>
<gene>
    <name evidence="3" type="ORF">KG104_15300</name>
</gene>
<dbReference type="AlphaFoldDB" id="A0A975PEC7"/>
<feature type="region of interest" description="Disordered" evidence="1">
    <location>
        <begin position="160"/>
        <end position="201"/>
    </location>
</feature>
<feature type="chain" id="PRO_5039256817" evidence="2">
    <location>
        <begin position="20"/>
        <end position="201"/>
    </location>
</feature>
<dbReference type="SUPFAM" id="SSF110087">
    <property type="entry name" value="DR1885-like metal-binding protein"/>
    <property type="match status" value="1"/>
</dbReference>
<sequence length="201" mass="19708">MKKLSLAAAVLALSAAGLAGCAADTPATGSSSEAASSEAAEQSQHLAMTGAWAKAKSAGDMTGAFGTLENSGAEDITVVSATSPAAAAVELHETAAGADGAMAMQEIEGGFVVPAGGEYVLEPGANHLMLMGLTDDLLAGETLAITLELGDGSTLEMEATAKDFAGANENYESDDASSENDAAHGAGHGAGHSSEEPSTGH</sequence>
<evidence type="ECO:0000256" key="1">
    <source>
        <dbReference type="SAM" id="MobiDB-lite"/>
    </source>
</evidence>